<dbReference type="InterPro" id="IPR002937">
    <property type="entry name" value="Amino_oxidase"/>
</dbReference>
<reference evidence="3" key="2">
    <citation type="submission" date="2023-01" db="EMBL/GenBank/DDBJ databases">
        <authorList>
            <person name="Sun Q."/>
            <person name="Evtushenko L."/>
        </authorList>
    </citation>
    <scope>NUCLEOTIDE SEQUENCE</scope>
    <source>
        <strain evidence="3">VKM Ac-1940</strain>
    </source>
</reference>
<feature type="compositionally biased region" description="Low complexity" evidence="1">
    <location>
        <begin position="223"/>
        <end position="239"/>
    </location>
</feature>
<dbReference type="InterPro" id="IPR050464">
    <property type="entry name" value="Zeta_carotene_desat/Oxidored"/>
</dbReference>
<dbReference type="SUPFAM" id="SSF51905">
    <property type="entry name" value="FAD/NAD(P)-binding domain"/>
    <property type="match status" value="1"/>
</dbReference>
<proteinExistence type="predicted"/>
<accession>A0A9W6M518</accession>
<reference evidence="3" key="1">
    <citation type="journal article" date="2014" name="Int. J. Syst. Evol. Microbiol.">
        <title>Complete genome sequence of Corynebacterium casei LMG S-19264T (=DSM 44701T), isolated from a smear-ripened cheese.</title>
        <authorList>
            <consortium name="US DOE Joint Genome Institute (JGI-PGF)"/>
            <person name="Walter F."/>
            <person name="Albersmeier A."/>
            <person name="Kalinowski J."/>
            <person name="Ruckert C."/>
        </authorList>
    </citation>
    <scope>NUCLEOTIDE SEQUENCE</scope>
    <source>
        <strain evidence="3">VKM Ac-1940</strain>
    </source>
</reference>
<keyword evidence="4" id="KW-1185">Reference proteome</keyword>
<dbReference type="Proteomes" id="UP001142291">
    <property type="component" value="Unassembled WGS sequence"/>
</dbReference>
<dbReference type="AlphaFoldDB" id="A0A9W6M518"/>
<comment type="caution">
    <text evidence="3">The sequence shown here is derived from an EMBL/GenBank/DDBJ whole genome shotgun (WGS) entry which is preliminary data.</text>
</comment>
<dbReference type="Pfam" id="PF01593">
    <property type="entry name" value="Amino_oxidase"/>
    <property type="match status" value="1"/>
</dbReference>
<dbReference type="GO" id="GO:0016491">
    <property type="term" value="F:oxidoreductase activity"/>
    <property type="evidence" value="ECO:0007669"/>
    <property type="project" value="InterPro"/>
</dbReference>
<evidence type="ECO:0000313" key="3">
    <source>
        <dbReference type="EMBL" id="GLJ94170.1"/>
    </source>
</evidence>
<dbReference type="PANTHER" id="PTHR42923:SF3">
    <property type="entry name" value="PROTOPORPHYRINOGEN OXIDASE"/>
    <property type="match status" value="1"/>
</dbReference>
<organism evidence="3 4">
    <name type="scientific">Microbacterium dextranolyticum</name>
    <dbReference type="NCBI Taxonomy" id="36806"/>
    <lineage>
        <taxon>Bacteria</taxon>
        <taxon>Bacillati</taxon>
        <taxon>Actinomycetota</taxon>
        <taxon>Actinomycetes</taxon>
        <taxon>Micrococcales</taxon>
        <taxon>Microbacteriaceae</taxon>
        <taxon>Microbacterium</taxon>
    </lineage>
</organism>
<dbReference type="InterPro" id="IPR036188">
    <property type="entry name" value="FAD/NAD-bd_sf"/>
</dbReference>
<feature type="region of interest" description="Disordered" evidence="1">
    <location>
        <begin position="285"/>
        <end position="334"/>
    </location>
</feature>
<dbReference type="Gene3D" id="3.90.660.20">
    <property type="entry name" value="Protoporphyrinogen oxidase, mitochondrial, domain 2"/>
    <property type="match status" value="1"/>
</dbReference>
<dbReference type="EMBL" id="BSER01000001">
    <property type="protein sequence ID" value="GLJ94170.1"/>
    <property type="molecule type" value="Genomic_DNA"/>
</dbReference>
<dbReference type="Gene3D" id="3.50.50.60">
    <property type="entry name" value="FAD/NAD(P)-binding domain"/>
    <property type="match status" value="1"/>
</dbReference>
<feature type="region of interest" description="Disordered" evidence="1">
    <location>
        <begin position="219"/>
        <end position="247"/>
    </location>
</feature>
<dbReference type="PANTHER" id="PTHR42923">
    <property type="entry name" value="PROTOPORPHYRINOGEN OXIDASE"/>
    <property type="match status" value="1"/>
</dbReference>
<evidence type="ECO:0000259" key="2">
    <source>
        <dbReference type="Pfam" id="PF01593"/>
    </source>
</evidence>
<protein>
    <submittedName>
        <fullName evidence="3">Protoporphyrinogen oxidase</fullName>
    </submittedName>
</protein>
<evidence type="ECO:0000313" key="4">
    <source>
        <dbReference type="Proteomes" id="UP001142291"/>
    </source>
</evidence>
<gene>
    <name evidence="3" type="ORF">GCM10017591_02310</name>
</gene>
<evidence type="ECO:0000256" key="1">
    <source>
        <dbReference type="SAM" id="MobiDB-lite"/>
    </source>
</evidence>
<dbReference type="RefSeq" id="WP_204962678.1">
    <property type="nucleotide sequence ID" value="NZ_BAAAUR010000002.1"/>
</dbReference>
<feature type="compositionally biased region" description="Low complexity" evidence="1">
    <location>
        <begin position="288"/>
        <end position="330"/>
    </location>
</feature>
<dbReference type="Gene3D" id="1.10.3110.10">
    <property type="entry name" value="protoporphyrinogen ix oxidase, domain 3"/>
    <property type="match status" value="1"/>
</dbReference>
<feature type="domain" description="Amine oxidase" evidence="2">
    <location>
        <begin position="25"/>
        <end position="290"/>
    </location>
</feature>
<name>A0A9W6M518_9MICO</name>
<sequence>MTEHVDPDLAGRAAATRVVVVGGGIAGLVAAWECARIGMPVTLLEATGRLGGSIETVRLDGIAVDLVADAVPRGPGALADLIDDLGLRELVEPAATEVVAIAAAAPNRPAGAVQVTPLPQHLAGIPANTWAEPVRRIVGAAGVWRAYLDRLRPPLTIGRQRSLGDLVRTRMGARVRDRMVAPLSVGLYGVEPELVDADLAVPGLSAALTRAGSLSGAVGQLLPDAPSGDGTDAGATTSGHPRRGTLRGGLSTLVSALTERLRDLDVDIRLDAPVVELRPLDDGWAIRTSTPASSAGTEGAGSAEEGAGAPVGTTADGGADRAAGAEASGSPTPTDMTADIVVLAATAGSIAALLTTLGVRVEVPVAPVRDVVTLVTDAATPTSGPDAGRAAPALVCAVPGASAAATLVDAAAMWPSVAAAAGPERRVLRVALVAGDGDGDGGGDDDDDGYATGRAAGVESDAALVARAYHEAVAVFGSGVGEVRAAAHRRVTLMPPASTLDHADRATSARAAVARLGGVAAVGSWLSGGGLATVVGDTVEEIESVRRETLFGRH</sequence>